<sequence length="36" mass="4237">MSAVAWRKRRIRRKRLLRLAFGVANIWRAVAKIGES</sequence>
<reference evidence="1 2" key="1">
    <citation type="submission" date="2006-02" db="EMBL/GenBank/DDBJ databases">
        <authorList>
            <person name="Waterbury J."/>
            <person name="Ferriera S."/>
            <person name="Johnson J."/>
            <person name="Kravitz S."/>
            <person name="Halpern A."/>
            <person name="Remington K."/>
            <person name="Beeson K."/>
            <person name="Tran B."/>
            <person name="Rogers Y.-H."/>
            <person name="Friedman R."/>
            <person name="Venter J.C."/>
        </authorList>
    </citation>
    <scope>NUCLEOTIDE SEQUENCE [LARGE SCALE GENOMIC DNA]</scope>
    <source>
        <strain evidence="1 2">Nb-231</strain>
    </source>
</reference>
<organism evidence="1 2">
    <name type="scientific">Nitrococcus mobilis Nb-231</name>
    <dbReference type="NCBI Taxonomy" id="314278"/>
    <lineage>
        <taxon>Bacteria</taxon>
        <taxon>Pseudomonadati</taxon>
        <taxon>Pseudomonadota</taxon>
        <taxon>Gammaproteobacteria</taxon>
        <taxon>Chromatiales</taxon>
        <taxon>Ectothiorhodospiraceae</taxon>
        <taxon>Nitrococcus</taxon>
    </lineage>
</organism>
<protein>
    <submittedName>
        <fullName evidence="1">Uncharacterized protein</fullName>
    </submittedName>
</protein>
<dbReference type="HOGENOM" id="CLU_3357306_0_0_6"/>
<accession>A4BN41</accession>
<evidence type="ECO:0000313" key="2">
    <source>
        <dbReference type="Proteomes" id="UP000003374"/>
    </source>
</evidence>
<gene>
    <name evidence="1" type="ORF">NB231_09318</name>
</gene>
<evidence type="ECO:0000313" key="1">
    <source>
        <dbReference type="EMBL" id="EAR22640.1"/>
    </source>
</evidence>
<dbReference type="Proteomes" id="UP000003374">
    <property type="component" value="Unassembled WGS sequence"/>
</dbReference>
<keyword evidence="2" id="KW-1185">Reference proteome</keyword>
<dbReference type="EMBL" id="AAOF01000002">
    <property type="protein sequence ID" value="EAR22640.1"/>
    <property type="molecule type" value="Genomic_DNA"/>
</dbReference>
<dbReference type="AlphaFoldDB" id="A4BN41"/>
<proteinExistence type="predicted"/>
<comment type="caution">
    <text evidence="1">The sequence shown here is derived from an EMBL/GenBank/DDBJ whole genome shotgun (WGS) entry which is preliminary data.</text>
</comment>
<name>A4BN41_9GAMM</name>